<organism evidence="1">
    <name type="scientific">marine sediment metagenome</name>
    <dbReference type="NCBI Taxonomy" id="412755"/>
    <lineage>
        <taxon>unclassified sequences</taxon>
        <taxon>metagenomes</taxon>
        <taxon>ecological metagenomes</taxon>
    </lineage>
</organism>
<proteinExistence type="predicted"/>
<sequence length="162" mass="18567">MIILSRVEIVKALAYGKIVDIGCFDGKIFGDKAINVDFKFYGVRVPNFVLADAHSLPFKDRVFNCCVMSELLEHVDDPIKIIEEAQRIATTIILTVPNEYEWNPDWNPFTNPGHKHFFNQQSLLQLVHESGLQLIEFIKVNFMGWSHFVVMGVSKDVQVITR</sequence>
<dbReference type="Gene3D" id="3.40.50.150">
    <property type="entry name" value="Vaccinia Virus protein VP39"/>
    <property type="match status" value="1"/>
</dbReference>
<evidence type="ECO:0000313" key="1">
    <source>
        <dbReference type="EMBL" id="GAG64241.1"/>
    </source>
</evidence>
<name>X1AWS3_9ZZZZ</name>
<protein>
    <recommendedName>
        <fullName evidence="2">Methyltransferase type 11 domain-containing protein</fullName>
    </recommendedName>
</protein>
<gene>
    <name evidence="1" type="ORF">S01H4_10387</name>
</gene>
<accession>X1AWS3</accession>
<reference evidence="1" key="1">
    <citation type="journal article" date="2014" name="Front. Microbiol.">
        <title>High frequency of phylogenetically diverse reductive dehalogenase-homologous genes in deep subseafloor sedimentary metagenomes.</title>
        <authorList>
            <person name="Kawai M."/>
            <person name="Futagami T."/>
            <person name="Toyoda A."/>
            <person name="Takaki Y."/>
            <person name="Nishi S."/>
            <person name="Hori S."/>
            <person name="Arai W."/>
            <person name="Tsubouchi T."/>
            <person name="Morono Y."/>
            <person name="Uchiyama I."/>
            <person name="Ito T."/>
            <person name="Fujiyama A."/>
            <person name="Inagaki F."/>
            <person name="Takami H."/>
        </authorList>
    </citation>
    <scope>NUCLEOTIDE SEQUENCE</scope>
    <source>
        <strain evidence="1">Expedition CK06-06</strain>
    </source>
</reference>
<dbReference type="InterPro" id="IPR029063">
    <property type="entry name" value="SAM-dependent_MTases_sf"/>
</dbReference>
<dbReference type="Pfam" id="PF13489">
    <property type="entry name" value="Methyltransf_23"/>
    <property type="match status" value="1"/>
</dbReference>
<dbReference type="AlphaFoldDB" id="X1AWS3"/>
<dbReference type="EMBL" id="BART01003960">
    <property type="protein sequence ID" value="GAG64241.1"/>
    <property type="molecule type" value="Genomic_DNA"/>
</dbReference>
<evidence type="ECO:0008006" key="2">
    <source>
        <dbReference type="Google" id="ProtNLM"/>
    </source>
</evidence>
<dbReference type="SUPFAM" id="SSF53335">
    <property type="entry name" value="S-adenosyl-L-methionine-dependent methyltransferases"/>
    <property type="match status" value="1"/>
</dbReference>
<comment type="caution">
    <text evidence="1">The sequence shown here is derived from an EMBL/GenBank/DDBJ whole genome shotgun (WGS) entry which is preliminary data.</text>
</comment>